<protein>
    <submittedName>
        <fullName evidence="3">ATP-dependent DNA helicase sgs1</fullName>
        <ecNumber evidence="3">3.6.4.12</ecNumber>
    </submittedName>
</protein>
<keyword evidence="3" id="KW-0547">Nucleotide-binding</keyword>
<keyword evidence="3" id="KW-0378">Hydrolase</keyword>
<dbReference type="Gene3D" id="1.10.150.80">
    <property type="entry name" value="HRDC domain"/>
    <property type="match status" value="1"/>
</dbReference>
<evidence type="ECO:0000259" key="2">
    <source>
        <dbReference type="PROSITE" id="PS50967"/>
    </source>
</evidence>
<dbReference type="EC" id="3.6.4.12" evidence="3"/>
<feature type="region of interest" description="Disordered" evidence="1">
    <location>
        <begin position="35"/>
        <end position="72"/>
    </location>
</feature>
<dbReference type="SUPFAM" id="SSF47819">
    <property type="entry name" value="HRDC-like"/>
    <property type="match status" value="1"/>
</dbReference>
<organism evidence="3 4">
    <name type="scientific">Cryomyces antarcticus</name>
    <dbReference type="NCBI Taxonomy" id="329879"/>
    <lineage>
        <taxon>Eukaryota</taxon>
        <taxon>Fungi</taxon>
        <taxon>Dikarya</taxon>
        <taxon>Ascomycota</taxon>
        <taxon>Pezizomycotina</taxon>
        <taxon>Dothideomycetes</taxon>
        <taxon>Dothideomycetes incertae sedis</taxon>
        <taxon>Cryomyces</taxon>
    </lineage>
</organism>
<dbReference type="EMBL" id="JAVRRA010018308">
    <property type="protein sequence ID" value="KAK5188684.1"/>
    <property type="molecule type" value="Genomic_DNA"/>
</dbReference>
<dbReference type="PROSITE" id="PS50967">
    <property type="entry name" value="HRDC"/>
    <property type="match status" value="1"/>
</dbReference>
<accession>A0ABR0LKJ6</accession>
<name>A0ABR0LKJ6_9PEZI</name>
<proteinExistence type="predicted"/>
<feature type="domain" description="HRDC" evidence="2">
    <location>
        <begin position="152"/>
        <end position="235"/>
    </location>
</feature>
<sequence>MNKAGFATQYIRLGKNCNDFKHGRRRLKIQVRISPNGKVKKPPKPVTKKDGKKRAAGAARQDYPLSTNVSSPIQAASKRRLARYEHHEELHPNGYYRDSFVVSDPADDDFVDNDEQSDDAFEPIREAGRPRKETRKELGPPITIDEKMERLNATHRMVVDDFVNHAKRECNEILISKSLRAAPFTDTVLREMAINFPKTEPELCAIAGIDPDKVQLYGKRFLKLIRNAEDFYENVMR</sequence>
<keyword evidence="3" id="KW-0347">Helicase</keyword>
<dbReference type="InterPro" id="IPR044876">
    <property type="entry name" value="HRDC_dom_sf"/>
</dbReference>
<dbReference type="GO" id="GO:0016787">
    <property type="term" value="F:hydrolase activity"/>
    <property type="evidence" value="ECO:0007669"/>
    <property type="project" value="UniProtKB-KW"/>
</dbReference>
<comment type="caution">
    <text evidence="3">The sequence shown here is derived from an EMBL/GenBank/DDBJ whole genome shotgun (WGS) entry which is preliminary data.</text>
</comment>
<dbReference type="Proteomes" id="UP001357485">
    <property type="component" value="Unassembled WGS sequence"/>
</dbReference>
<dbReference type="GO" id="GO:0003678">
    <property type="term" value="F:DNA helicase activity"/>
    <property type="evidence" value="ECO:0007669"/>
    <property type="project" value="UniProtKB-EC"/>
</dbReference>
<gene>
    <name evidence="3" type="primary">SGS1_4</name>
    <name evidence="3" type="ORF">LTR16_008190</name>
</gene>
<evidence type="ECO:0000313" key="4">
    <source>
        <dbReference type="Proteomes" id="UP001357485"/>
    </source>
</evidence>
<evidence type="ECO:0000256" key="1">
    <source>
        <dbReference type="SAM" id="MobiDB-lite"/>
    </source>
</evidence>
<keyword evidence="3" id="KW-0067">ATP-binding</keyword>
<dbReference type="InterPro" id="IPR010997">
    <property type="entry name" value="HRDC-like_sf"/>
</dbReference>
<reference evidence="3 4" key="1">
    <citation type="submission" date="2023-08" db="EMBL/GenBank/DDBJ databases">
        <title>Black Yeasts Isolated from many extreme environments.</title>
        <authorList>
            <person name="Coleine C."/>
            <person name="Stajich J.E."/>
            <person name="Selbmann L."/>
        </authorList>
    </citation>
    <scope>NUCLEOTIDE SEQUENCE [LARGE SCALE GENOMIC DNA]</scope>
    <source>
        <strain evidence="3 4">CCFEE 536</strain>
    </source>
</reference>
<evidence type="ECO:0000313" key="3">
    <source>
        <dbReference type="EMBL" id="KAK5188684.1"/>
    </source>
</evidence>
<feature type="non-terminal residue" evidence="3">
    <location>
        <position position="237"/>
    </location>
</feature>
<dbReference type="InterPro" id="IPR002121">
    <property type="entry name" value="HRDC_dom"/>
</dbReference>
<dbReference type="Pfam" id="PF00570">
    <property type="entry name" value="HRDC"/>
    <property type="match status" value="1"/>
</dbReference>
<keyword evidence="4" id="KW-1185">Reference proteome</keyword>